<evidence type="ECO:0000256" key="2">
    <source>
        <dbReference type="ARBA" id="ARBA00022525"/>
    </source>
</evidence>
<organism evidence="4 5">
    <name type="scientific">Sorangium cellulosum</name>
    <name type="common">Polyangium cellulosum</name>
    <dbReference type="NCBI Taxonomy" id="56"/>
    <lineage>
        <taxon>Bacteria</taxon>
        <taxon>Pseudomonadati</taxon>
        <taxon>Myxococcota</taxon>
        <taxon>Polyangia</taxon>
        <taxon>Polyangiales</taxon>
        <taxon>Polyangiaceae</taxon>
        <taxon>Sorangium</taxon>
    </lineage>
</organism>
<sequence>MSPLDGDFDIEGPVFPEGDLLGTLCPDYDPKALPDDLPRSETAAAGAIDGSFSVSSTGEATYTMLLSVPPGRVGMQPELAVSYDSSGGEGVLGMGFSVTGLSAVARCPRTVAQDDEIRAVRYDEDDALCLDGRRLVEVGRAGDLVEYRTFPDTFTKVIASYEGSNLEKGPAFLRAYTKSGRIVEYGNAPSGRVMGKHGVVRAWWVTRVSDRYGNTMDTRYKSEEHPTEKYTVEHAPLRIEYTGHPSAPATRAVEFVYSAPQSEGRVLYSRGMALRSSWRLDQIRMLGPGDALVRNYRFSFADAPATGRRLLQQAEECAPGGVCKPPTRFGWHHGTKGFAWRPTPLAVPTADRGSSMLMDATGDGLDDIVMSDGELWLYDGVEVPLTAWFLAPNLLSEGVSTAFNVDRLVAEVTHFEPSTPFQPEVGTPIDYNQDGLTEIDQPWCAPSWVVYVRPLPSPVARIRDLPAATAASYPLDSMTARSL</sequence>
<dbReference type="InterPro" id="IPR003284">
    <property type="entry name" value="Sal_SpvB"/>
</dbReference>
<evidence type="ECO:0000256" key="1">
    <source>
        <dbReference type="ARBA" id="ARBA00004613"/>
    </source>
</evidence>
<keyword evidence="2" id="KW-0964">Secreted</keyword>
<dbReference type="GO" id="GO:0005737">
    <property type="term" value="C:cytoplasm"/>
    <property type="evidence" value="ECO:0007669"/>
    <property type="project" value="InterPro"/>
</dbReference>
<evidence type="ECO:0008006" key="6">
    <source>
        <dbReference type="Google" id="ProtNLM"/>
    </source>
</evidence>
<evidence type="ECO:0000313" key="5">
    <source>
        <dbReference type="Proteomes" id="UP000238348"/>
    </source>
</evidence>
<dbReference type="Proteomes" id="UP000238348">
    <property type="component" value="Chromosome"/>
</dbReference>
<comment type="subcellular location">
    <subcellularLocation>
        <location evidence="1">Secreted</location>
    </subcellularLocation>
</comment>
<dbReference type="AlphaFoldDB" id="A0A2L0F6Z3"/>
<keyword evidence="3" id="KW-0843">Virulence</keyword>
<dbReference type="Pfam" id="PF03534">
    <property type="entry name" value="SpvB"/>
    <property type="match status" value="1"/>
</dbReference>
<reference evidence="4 5" key="1">
    <citation type="submission" date="2015-09" db="EMBL/GenBank/DDBJ databases">
        <title>Sorangium comparison.</title>
        <authorList>
            <person name="Zaburannyi N."/>
            <person name="Bunk B."/>
            <person name="Overmann J."/>
            <person name="Mueller R."/>
        </authorList>
    </citation>
    <scope>NUCLEOTIDE SEQUENCE [LARGE SCALE GENOMIC DNA]</scope>
    <source>
        <strain evidence="4 5">So ce26</strain>
    </source>
</reference>
<accession>A0A2L0F6Z3</accession>
<dbReference type="GO" id="GO:0005576">
    <property type="term" value="C:extracellular region"/>
    <property type="evidence" value="ECO:0007669"/>
    <property type="project" value="UniProtKB-SubCell"/>
</dbReference>
<dbReference type="OrthoDB" id="5481797at2"/>
<protein>
    <recommendedName>
        <fullName evidence="6">Insecticide toxin TcdB middle/N-terminal domain-containing protein</fullName>
    </recommendedName>
</protein>
<evidence type="ECO:0000256" key="3">
    <source>
        <dbReference type="ARBA" id="ARBA00023026"/>
    </source>
</evidence>
<proteinExistence type="predicted"/>
<dbReference type="RefSeq" id="WP_159397846.1">
    <property type="nucleotide sequence ID" value="NZ_CP012673.1"/>
</dbReference>
<evidence type="ECO:0000313" key="4">
    <source>
        <dbReference type="EMBL" id="AUX47303.1"/>
    </source>
</evidence>
<name>A0A2L0F6Z3_SORCE</name>
<gene>
    <name evidence="4" type="ORF">SOCE26_088210</name>
</gene>
<dbReference type="EMBL" id="CP012673">
    <property type="protein sequence ID" value="AUX47303.1"/>
    <property type="molecule type" value="Genomic_DNA"/>
</dbReference>